<dbReference type="GO" id="GO:0003677">
    <property type="term" value="F:DNA binding"/>
    <property type="evidence" value="ECO:0007669"/>
    <property type="project" value="InterPro"/>
</dbReference>
<dbReference type="InterPro" id="IPR012337">
    <property type="entry name" value="RNaseH-like_sf"/>
</dbReference>
<gene>
    <name evidence="2" type="ORF">AVDCRST_MAG94-5636</name>
</gene>
<reference evidence="2" key="1">
    <citation type="submission" date="2020-02" db="EMBL/GenBank/DDBJ databases">
        <authorList>
            <person name="Meier V. D."/>
        </authorList>
    </citation>
    <scope>NUCLEOTIDE SEQUENCE</scope>
    <source>
        <strain evidence="2">AVDCRST_MAG94</strain>
    </source>
</reference>
<accession>A0A6J4NWD0</accession>
<name>A0A6J4NWD0_9CYAN</name>
<sequence>MNRPAVQENDYIEFLLAAHRAFDCVSAAATQPDSLQSVAHDAYTRLLTRRPLDPEALWNEAQLVVGDAPQKGGLLILDDTTLDKPYAQKMDLVSRHWSGKHKRVVMGINLLSLVWTNTGTGSQEEAPWIVPCDFRVYDQNADKNGVHHSKNDHFCAMLQKAKERGFAPEYVAFDSWYSGLDNLKKLRALGFWFLTRLKSNRLVNPDKSGLVEVSSLVAPTQGLVVHLKGFGFVRLFQHTGANGQVEQWATNDLDMTAQKWRQLAKACWRIESYHRALKQCCGVERAQVRSATGQKNHLLLCLRAFLRLEVHRLQSGISWYQAKANLLLDAIKVARTQPAFALRPTA</sequence>
<dbReference type="Pfam" id="PF01609">
    <property type="entry name" value="DDE_Tnp_1"/>
    <property type="match status" value="1"/>
</dbReference>
<evidence type="ECO:0000313" key="2">
    <source>
        <dbReference type="EMBL" id="CAA9395580.1"/>
    </source>
</evidence>
<dbReference type="GO" id="GO:0006313">
    <property type="term" value="P:DNA transposition"/>
    <property type="evidence" value="ECO:0007669"/>
    <property type="project" value="InterPro"/>
</dbReference>
<proteinExistence type="predicted"/>
<dbReference type="EMBL" id="CADCTY010001938">
    <property type="protein sequence ID" value="CAA9395580.1"/>
    <property type="molecule type" value="Genomic_DNA"/>
</dbReference>
<dbReference type="InterPro" id="IPR002559">
    <property type="entry name" value="Transposase_11"/>
</dbReference>
<evidence type="ECO:0000259" key="1">
    <source>
        <dbReference type="Pfam" id="PF01609"/>
    </source>
</evidence>
<protein>
    <submittedName>
        <fullName evidence="2">Transposase, IS4 family</fullName>
    </submittedName>
</protein>
<dbReference type="GO" id="GO:0004803">
    <property type="term" value="F:transposase activity"/>
    <property type="evidence" value="ECO:0007669"/>
    <property type="project" value="InterPro"/>
</dbReference>
<organism evidence="2">
    <name type="scientific">uncultured Leptolyngbya sp</name>
    <dbReference type="NCBI Taxonomy" id="332963"/>
    <lineage>
        <taxon>Bacteria</taxon>
        <taxon>Bacillati</taxon>
        <taxon>Cyanobacteriota</taxon>
        <taxon>Cyanophyceae</taxon>
        <taxon>Leptolyngbyales</taxon>
        <taxon>Leptolyngbyaceae</taxon>
        <taxon>Leptolyngbya group</taxon>
        <taxon>Leptolyngbya</taxon>
        <taxon>environmental samples</taxon>
    </lineage>
</organism>
<dbReference type="SUPFAM" id="SSF53098">
    <property type="entry name" value="Ribonuclease H-like"/>
    <property type="match status" value="1"/>
</dbReference>
<dbReference type="AlphaFoldDB" id="A0A6J4NWD0"/>
<feature type="domain" description="Transposase IS4-like" evidence="1">
    <location>
        <begin position="72"/>
        <end position="304"/>
    </location>
</feature>